<evidence type="ECO:0000256" key="6">
    <source>
        <dbReference type="ARBA" id="ARBA00023204"/>
    </source>
</evidence>
<sequence>MCHEPFHGDIAAFESHVQTHFFGEDRPQEEARTPSTLSLPLSPTLLDPQFDIECDAPGCNTKVNISEMAEHMDRHLAEQIQNQEKAEKIGAEAKIDKRARSYSPEISSHYANEKEFGFSGLNDKKKTKGSHSPEKPKVQTTLTGKTNSIGQTTMDGFIKKIHDTRTFGSSEFTFVSPRPAPRPPPAVASSSDKVGISGVIAKAKLLLDASKTQGVTKQAYLADTSILFIQGDKSDRGWGCGYRNLQMMLSYVVNQTAVHCEDTHRVSTSRLTPDPIPTIGELQQQLEFAWENGFDLPGARQLGHKVVGSRKWIGTTEVWSVLSSLGIRCSILEFHLPTGPDRSHPAMLSAVYNYFRTPAWSPLVAPAIMSFNDYLQPESDQRIIQTAKPPIYIQHQGHSRTIVGIEVLTTGELNLLVFDPGRWLHKAIPTLREESISKVLTPTSGNKATTAQGLFDAQYLLKAFRVSPERGLSKSQYQLLGISGLFSDDCSSQGEYHLPRPKNSIDLFKKNASLSIGWNDEEAEQSKLVSSTRVP</sequence>
<keyword evidence="7" id="KW-0539">Nucleus</keyword>
<feature type="region of interest" description="Disordered" evidence="8">
    <location>
        <begin position="113"/>
        <end position="149"/>
    </location>
</feature>
<dbReference type="PANTHER" id="PTHR48153">
    <property type="entry name" value="UFM1-SPECIFIC PROTEASE 2"/>
    <property type="match status" value="1"/>
</dbReference>
<reference evidence="10" key="1">
    <citation type="journal article" date="2020" name="Fungal Divers.">
        <title>Resolving the Mortierellaceae phylogeny through synthesis of multi-gene phylogenetics and phylogenomics.</title>
        <authorList>
            <person name="Vandepol N."/>
            <person name="Liber J."/>
            <person name="Desiro A."/>
            <person name="Na H."/>
            <person name="Kennedy M."/>
            <person name="Barry K."/>
            <person name="Grigoriev I.V."/>
            <person name="Miller A.N."/>
            <person name="O'Donnell K."/>
            <person name="Stajich J.E."/>
            <person name="Bonito G."/>
        </authorList>
    </citation>
    <scope>NUCLEOTIDE SEQUENCE</scope>
    <source>
        <strain evidence="10">NRRL 2769</strain>
    </source>
</reference>
<organism evidence="10 11">
    <name type="scientific">Entomortierella chlamydospora</name>
    <dbReference type="NCBI Taxonomy" id="101097"/>
    <lineage>
        <taxon>Eukaryota</taxon>
        <taxon>Fungi</taxon>
        <taxon>Fungi incertae sedis</taxon>
        <taxon>Mucoromycota</taxon>
        <taxon>Mortierellomycotina</taxon>
        <taxon>Mortierellomycetes</taxon>
        <taxon>Mortierellales</taxon>
        <taxon>Mortierellaceae</taxon>
        <taxon>Entomortierella</taxon>
    </lineage>
</organism>
<evidence type="ECO:0000259" key="9">
    <source>
        <dbReference type="PROSITE" id="PS51907"/>
    </source>
</evidence>
<keyword evidence="2" id="KW-0808">Transferase</keyword>
<dbReference type="GO" id="GO:0006281">
    <property type="term" value="P:DNA repair"/>
    <property type="evidence" value="ECO:0007669"/>
    <property type="project" value="UniProtKB-KW"/>
</dbReference>
<keyword evidence="4" id="KW-0227">DNA damage</keyword>
<dbReference type="AlphaFoldDB" id="A0A9P6T2F1"/>
<evidence type="ECO:0000256" key="2">
    <source>
        <dbReference type="ARBA" id="ARBA00022679"/>
    </source>
</evidence>
<keyword evidence="3" id="KW-0479">Metal-binding</keyword>
<gene>
    <name evidence="10" type="ORF">BGZ80_005028</name>
</gene>
<dbReference type="InterPro" id="IPR012462">
    <property type="entry name" value="UFSP1/2_DUB_cat"/>
</dbReference>
<dbReference type="Gene3D" id="3.90.70.130">
    <property type="match status" value="1"/>
</dbReference>
<dbReference type="PANTHER" id="PTHR48153:SF4">
    <property type="entry name" value="UBIQUITIN CARBOXYL-TERMINAL HYDROLASE MUG105"/>
    <property type="match status" value="1"/>
</dbReference>
<feature type="domain" description="UBZ3-type" evidence="9">
    <location>
        <begin position="47"/>
        <end position="83"/>
    </location>
</feature>
<dbReference type="Proteomes" id="UP000703661">
    <property type="component" value="Unassembled WGS sequence"/>
</dbReference>
<evidence type="ECO:0000313" key="10">
    <source>
        <dbReference type="EMBL" id="KAG0019950.1"/>
    </source>
</evidence>
<accession>A0A9P6T2F1</accession>
<dbReference type="EMBL" id="JAAAID010000250">
    <property type="protein sequence ID" value="KAG0019950.1"/>
    <property type="molecule type" value="Genomic_DNA"/>
</dbReference>
<dbReference type="GO" id="GO:0046872">
    <property type="term" value="F:metal ion binding"/>
    <property type="evidence" value="ECO:0007669"/>
    <property type="project" value="UniProtKB-KW"/>
</dbReference>
<keyword evidence="6" id="KW-0234">DNA repair</keyword>
<evidence type="ECO:0000256" key="1">
    <source>
        <dbReference type="ARBA" id="ARBA00004123"/>
    </source>
</evidence>
<protein>
    <recommendedName>
        <fullName evidence="9">UBZ3-type domain-containing protein</fullName>
    </recommendedName>
</protein>
<dbReference type="GO" id="GO:0016740">
    <property type="term" value="F:transferase activity"/>
    <property type="evidence" value="ECO:0007669"/>
    <property type="project" value="UniProtKB-KW"/>
</dbReference>
<feature type="compositionally biased region" description="Polar residues" evidence="8">
    <location>
        <begin position="138"/>
        <end position="149"/>
    </location>
</feature>
<evidence type="ECO:0000256" key="5">
    <source>
        <dbReference type="ARBA" id="ARBA00022801"/>
    </source>
</evidence>
<keyword evidence="5" id="KW-0378">Hydrolase</keyword>
<evidence type="ECO:0000256" key="4">
    <source>
        <dbReference type="ARBA" id="ARBA00022763"/>
    </source>
</evidence>
<proteinExistence type="predicted"/>
<dbReference type="PROSITE" id="PS51907">
    <property type="entry name" value="ZF_UBZ3"/>
    <property type="match status" value="1"/>
</dbReference>
<evidence type="ECO:0000256" key="8">
    <source>
        <dbReference type="SAM" id="MobiDB-lite"/>
    </source>
</evidence>
<comment type="subcellular location">
    <subcellularLocation>
        <location evidence="1">Nucleus</location>
    </subcellularLocation>
</comment>
<evidence type="ECO:0000256" key="3">
    <source>
        <dbReference type="ARBA" id="ARBA00022723"/>
    </source>
</evidence>
<dbReference type="GO" id="GO:0019783">
    <property type="term" value="F:ubiquitin-like protein peptidase activity"/>
    <property type="evidence" value="ECO:0007669"/>
    <property type="project" value="UniProtKB-ARBA"/>
</dbReference>
<evidence type="ECO:0000313" key="11">
    <source>
        <dbReference type="Proteomes" id="UP000703661"/>
    </source>
</evidence>
<name>A0A9P6T2F1_9FUNG</name>
<evidence type="ECO:0000256" key="7">
    <source>
        <dbReference type="ARBA" id="ARBA00023242"/>
    </source>
</evidence>
<feature type="region of interest" description="Disordered" evidence="8">
    <location>
        <begin position="172"/>
        <end position="191"/>
    </location>
</feature>
<dbReference type="InterPro" id="IPR041298">
    <property type="entry name" value="UBZ3"/>
</dbReference>
<dbReference type="GO" id="GO:0005634">
    <property type="term" value="C:nucleus"/>
    <property type="evidence" value="ECO:0007669"/>
    <property type="project" value="UniProtKB-SubCell"/>
</dbReference>
<comment type="caution">
    <text evidence="10">The sequence shown here is derived from an EMBL/GenBank/DDBJ whole genome shotgun (WGS) entry which is preliminary data.</text>
</comment>
<dbReference type="Pfam" id="PF07910">
    <property type="entry name" value="Peptidase_C78"/>
    <property type="match status" value="1"/>
</dbReference>
<keyword evidence="11" id="KW-1185">Reference proteome</keyword>
<dbReference type="OrthoDB" id="288987at2759"/>